<keyword evidence="2" id="KW-0479">Metal-binding</keyword>
<reference evidence="4 5" key="1">
    <citation type="submission" date="2020-08" db="EMBL/GenBank/DDBJ databases">
        <title>Genomic Encyclopedia of Type Strains, Phase III (KMG-III): the genomes of soil and plant-associated and newly described type strains.</title>
        <authorList>
            <person name="Whitman W."/>
        </authorList>
    </citation>
    <scope>NUCLEOTIDE SEQUENCE [LARGE SCALE GENOMIC DNA]</scope>
    <source>
        <strain evidence="4 5">CECT 8803</strain>
    </source>
</reference>
<dbReference type="SUPFAM" id="SSF53187">
    <property type="entry name" value="Zn-dependent exopeptidases"/>
    <property type="match status" value="1"/>
</dbReference>
<gene>
    <name evidence="4" type="ORF">FHR98_000878</name>
</gene>
<organism evidence="4 5">
    <name type="scientific">Limibacillus halophilus</name>
    <dbReference type="NCBI Taxonomy" id="1579333"/>
    <lineage>
        <taxon>Bacteria</taxon>
        <taxon>Pseudomonadati</taxon>
        <taxon>Pseudomonadota</taxon>
        <taxon>Alphaproteobacteria</taxon>
        <taxon>Rhodospirillales</taxon>
        <taxon>Rhodovibrionaceae</taxon>
        <taxon>Limibacillus</taxon>
    </lineage>
</organism>
<keyword evidence="5" id="KW-1185">Reference proteome</keyword>
<dbReference type="InterPro" id="IPR017439">
    <property type="entry name" value="Amidohydrolase"/>
</dbReference>
<accession>A0A839STB2</accession>
<dbReference type="Pfam" id="PF07687">
    <property type="entry name" value="M20_dimer"/>
    <property type="match status" value="1"/>
</dbReference>
<dbReference type="GO" id="GO:0046872">
    <property type="term" value="F:metal ion binding"/>
    <property type="evidence" value="ECO:0007669"/>
    <property type="project" value="UniProtKB-KW"/>
</dbReference>
<dbReference type="AlphaFoldDB" id="A0A839STB2"/>
<dbReference type="InterPro" id="IPR011650">
    <property type="entry name" value="Peptidase_M20_dimer"/>
</dbReference>
<dbReference type="Proteomes" id="UP000581135">
    <property type="component" value="Unassembled WGS sequence"/>
</dbReference>
<dbReference type="SUPFAM" id="SSF55031">
    <property type="entry name" value="Bacterial exopeptidase dimerisation domain"/>
    <property type="match status" value="1"/>
</dbReference>
<sequence>MPIKPEIAALKDDMRTWRRDLHRHPETAFEEFRTADIVAEKLESWGIEVDRGMATTGVVGTLRGKGGGNRAIGLRADMDALDMTEKNDFDHRSTIPGKMHGCGHDGHTAMLLGAASYLSKSREFDGLVHFIFQPAEENEGGGRVMVEEGLFHKFPVEGVYGLHNTPGIPVGQVGLRSGPAMAAFDVFEITINAKGAHGAMPHTGNDAIVIASQIVTALQSIVSRRTNPLDSAVVSVTQIHAGDTWNVLPENAVIRGTARSFRPEVHDMLEREIETIGRGICTAFGATLDFRYERRYPALVNSEQESLLAAAVAAKVVGKENVNANAAPKMGSEDFAYMLQESPGCYIWLGNGSEGELGGCAIHNPYYDFNDEIAVLGASYWAELVETALPMKG</sequence>
<dbReference type="InterPro" id="IPR036264">
    <property type="entry name" value="Bact_exopeptidase_dim_dom"/>
</dbReference>
<protein>
    <submittedName>
        <fullName evidence="4">Hippurate hydrolase</fullName>
        <ecNumber evidence="4">3.5.1.32</ecNumber>
    </submittedName>
</protein>
<dbReference type="Gene3D" id="3.30.70.360">
    <property type="match status" value="1"/>
</dbReference>
<keyword evidence="2" id="KW-0464">Manganese</keyword>
<dbReference type="PIRSF" id="PIRSF005962">
    <property type="entry name" value="Pept_M20D_amidohydro"/>
    <property type="match status" value="1"/>
</dbReference>
<comment type="caution">
    <text evidence="4">The sequence shown here is derived from an EMBL/GenBank/DDBJ whole genome shotgun (WGS) entry which is preliminary data.</text>
</comment>
<feature type="domain" description="Peptidase M20 dimerisation" evidence="3">
    <location>
        <begin position="187"/>
        <end position="275"/>
    </location>
</feature>
<evidence type="ECO:0000256" key="1">
    <source>
        <dbReference type="ARBA" id="ARBA00022801"/>
    </source>
</evidence>
<feature type="binding site" evidence="2">
    <location>
        <position position="104"/>
    </location>
    <ligand>
        <name>Mn(2+)</name>
        <dbReference type="ChEBI" id="CHEBI:29035"/>
        <label>2</label>
    </ligand>
</feature>
<feature type="binding site" evidence="2">
    <location>
        <position position="137"/>
    </location>
    <ligand>
        <name>Mn(2+)</name>
        <dbReference type="ChEBI" id="CHEBI:29035"/>
        <label>2</label>
    </ligand>
</feature>
<dbReference type="InterPro" id="IPR002933">
    <property type="entry name" value="Peptidase_M20"/>
</dbReference>
<dbReference type="EMBL" id="JACHXA010000002">
    <property type="protein sequence ID" value="MBB3064606.1"/>
    <property type="molecule type" value="Genomic_DNA"/>
</dbReference>
<keyword evidence="1 4" id="KW-0378">Hydrolase</keyword>
<dbReference type="GO" id="GO:0050118">
    <property type="term" value="F:N-acetyldiaminopimelate deacetylase activity"/>
    <property type="evidence" value="ECO:0007669"/>
    <property type="project" value="UniProtKB-ARBA"/>
</dbReference>
<proteinExistence type="predicted"/>
<evidence type="ECO:0000259" key="3">
    <source>
        <dbReference type="Pfam" id="PF07687"/>
    </source>
</evidence>
<dbReference type="CDD" id="cd05666">
    <property type="entry name" value="M20_Acy1-like"/>
    <property type="match status" value="1"/>
</dbReference>
<dbReference type="GO" id="GO:0019877">
    <property type="term" value="P:diaminopimelate biosynthetic process"/>
    <property type="evidence" value="ECO:0007669"/>
    <property type="project" value="UniProtKB-ARBA"/>
</dbReference>
<name>A0A839STB2_9PROT</name>
<dbReference type="NCBIfam" id="TIGR01891">
    <property type="entry name" value="amidohydrolases"/>
    <property type="match status" value="1"/>
</dbReference>
<dbReference type="Pfam" id="PF01546">
    <property type="entry name" value="Peptidase_M20"/>
    <property type="match status" value="1"/>
</dbReference>
<dbReference type="PANTHER" id="PTHR11014">
    <property type="entry name" value="PEPTIDASE M20 FAMILY MEMBER"/>
    <property type="match status" value="1"/>
</dbReference>
<evidence type="ECO:0000313" key="4">
    <source>
        <dbReference type="EMBL" id="MBB3064606.1"/>
    </source>
</evidence>
<dbReference type="EC" id="3.5.1.32" evidence="4"/>
<feature type="binding site" evidence="2">
    <location>
        <position position="102"/>
    </location>
    <ligand>
        <name>Mn(2+)</name>
        <dbReference type="ChEBI" id="CHEBI:29035"/>
        <label>2</label>
    </ligand>
</feature>
<dbReference type="Gene3D" id="3.40.630.10">
    <property type="entry name" value="Zn peptidases"/>
    <property type="match status" value="1"/>
</dbReference>
<dbReference type="RefSeq" id="WP_183415415.1">
    <property type="nucleotide sequence ID" value="NZ_JACHXA010000002.1"/>
</dbReference>
<dbReference type="PANTHER" id="PTHR11014:SF63">
    <property type="entry name" value="METALLOPEPTIDASE, PUTATIVE (AFU_ORTHOLOGUE AFUA_6G09600)-RELATED"/>
    <property type="match status" value="1"/>
</dbReference>
<feature type="binding site" evidence="2">
    <location>
        <position position="363"/>
    </location>
    <ligand>
        <name>Mn(2+)</name>
        <dbReference type="ChEBI" id="CHEBI:29035"/>
        <label>2</label>
    </ligand>
</feature>
<dbReference type="FunFam" id="3.30.70.360:FF:000001">
    <property type="entry name" value="N-acetyldiaminopimelate deacetylase"/>
    <property type="match status" value="1"/>
</dbReference>
<evidence type="ECO:0000313" key="5">
    <source>
        <dbReference type="Proteomes" id="UP000581135"/>
    </source>
</evidence>
<feature type="binding site" evidence="2">
    <location>
        <position position="163"/>
    </location>
    <ligand>
        <name>Mn(2+)</name>
        <dbReference type="ChEBI" id="CHEBI:29035"/>
        <label>2</label>
    </ligand>
</feature>
<evidence type="ECO:0000256" key="2">
    <source>
        <dbReference type="PIRSR" id="PIRSR005962-1"/>
    </source>
</evidence>
<dbReference type="GO" id="GO:0047980">
    <property type="term" value="F:hippurate hydrolase activity"/>
    <property type="evidence" value="ECO:0007669"/>
    <property type="project" value="UniProtKB-EC"/>
</dbReference>
<comment type="cofactor">
    <cofactor evidence="2">
        <name>Mn(2+)</name>
        <dbReference type="ChEBI" id="CHEBI:29035"/>
    </cofactor>
    <text evidence="2">The Mn(2+) ion enhances activity.</text>
</comment>